<feature type="compositionally biased region" description="Basic and acidic residues" evidence="2">
    <location>
        <begin position="2112"/>
        <end position="2133"/>
    </location>
</feature>
<feature type="region of interest" description="Disordered" evidence="2">
    <location>
        <begin position="2112"/>
        <end position="2141"/>
    </location>
</feature>
<dbReference type="Proteomes" id="UP000092445">
    <property type="component" value="Unassembled WGS sequence"/>
</dbReference>
<feature type="compositionally biased region" description="Basic residues" evidence="2">
    <location>
        <begin position="812"/>
        <end position="826"/>
    </location>
</feature>
<evidence type="ECO:0000313" key="6">
    <source>
        <dbReference type="Proteomes" id="UP000092445"/>
    </source>
</evidence>
<evidence type="ECO:0000259" key="3">
    <source>
        <dbReference type="Pfam" id="PF12366"/>
    </source>
</evidence>
<keyword evidence="6" id="KW-1185">Reference proteome</keyword>
<dbReference type="Pfam" id="PF12366">
    <property type="entry name" value="Casc1_C"/>
    <property type="match status" value="2"/>
</dbReference>
<feature type="compositionally biased region" description="Basic residues" evidence="2">
    <location>
        <begin position="2023"/>
        <end position="2036"/>
    </location>
</feature>
<proteinExistence type="inferred from homology"/>
<evidence type="ECO:0000256" key="1">
    <source>
        <dbReference type="ARBA" id="ARBA00024332"/>
    </source>
</evidence>
<feature type="region of interest" description="Disordered" evidence="2">
    <location>
        <begin position="667"/>
        <end position="690"/>
    </location>
</feature>
<dbReference type="InterPro" id="IPR023247">
    <property type="entry name" value="IC97/Dnai7-like"/>
</dbReference>
<accession>A0A1A9ZD80</accession>
<feature type="region of interest" description="Disordered" evidence="2">
    <location>
        <begin position="812"/>
        <end position="863"/>
    </location>
</feature>
<feature type="region of interest" description="Disordered" evidence="2">
    <location>
        <begin position="768"/>
        <end position="788"/>
    </location>
</feature>
<feature type="domain" description="CASC1 C-terminal" evidence="3">
    <location>
        <begin position="2226"/>
        <end position="2335"/>
    </location>
</feature>
<dbReference type="PANTHER" id="PTHR20929">
    <property type="entry name" value="LUNG ADENOMA SUSCEPTIBILITY 1-RELATED"/>
    <property type="match status" value="1"/>
</dbReference>
<protein>
    <submittedName>
        <fullName evidence="5">Uncharacterized protein</fullName>
    </submittedName>
</protein>
<evidence type="ECO:0000256" key="2">
    <source>
        <dbReference type="SAM" id="MobiDB-lite"/>
    </source>
</evidence>
<feature type="compositionally biased region" description="Basic and acidic residues" evidence="2">
    <location>
        <begin position="1983"/>
        <end position="2004"/>
    </location>
</feature>
<feature type="region of interest" description="Disordered" evidence="2">
    <location>
        <begin position="1422"/>
        <end position="1447"/>
    </location>
</feature>
<dbReference type="InterPro" id="IPR031826">
    <property type="entry name" value="IC97/Casc1_N"/>
</dbReference>
<feature type="domain" description="CASC1 C-terminal" evidence="3">
    <location>
        <begin position="935"/>
        <end position="1148"/>
    </location>
</feature>
<organism evidence="5 6">
    <name type="scientific">Glossina pallidipes</name>
    <name type="common">Tsetse fly</name>
    <dbReference type="NCBI Taxonomy" id="7398"/>
    <lineage>
        <taxon>Eukaryota</taxon>
        <taxon>Metazoa</taxon>
        <taxon>Ecdysozoa</taxon>
        <taxon>Arthropoda</taxon>
        <taxon>Hexapoda</taxon>
        <taxon>Insecta</taxon>
        <taxon>Pterygota</taxon>
        <taxon>Neoptera</taxon>
        <taxon>Endopterygota</taxon>
        <taxon>Diptera</taxon>
        <taxon>Brachycera</taxon>
        <taxon>Muscomorpha</taxon>
        <taxon>Hippoboscoidea</taxon>
        <taxon>Glossinidae</taxon>
        <taxon>Glossina</taxon>
    </lineage>
</organism>
<dbReference type="GO" id="GO:0048487">
    <property type="term" value="F:beta-tubulin binding"/>
    <property type="evidence" value="ECO:0007669"/>
    <property type="project" value="TreeGrafter"/>
</dbReference>
<dbReference type="VEuPathDB" id="VectorBase:GPAI011118"/>
<evidence type="ECO:0000259" key="4">
    <source>
        <dbReference type="Pfam" id="PF15927"/>
    </source>
</evidence>
<dbReference type="GO" id="GO:0008017">
    <property type="term" value="F:microtubule binding"/>
    <property type="evidence" value="ECO:0007669"/>
    <property type="project" value="TreeGrafter"/>
</dbReference>
<reference evidence="5" key="2">
    <citation type="submission" date="2020-05" db="UniProtKB">
        <authorList>
            <consortium name="EnsemblMetazoa"/>
        </authorList>
    </citation>
    <scope>IDENTIFICATION</scope>
    <source>
        <strain evidence="5">IAEA</strain>
    </source>
</reference>
<dbReference type="EnsemblMetazoa" id="GPAI011118-RA">
    <property type="protein sequence ID" value="GPAI011118-PA"/>
    <property type="gene ID" value="GPAI011118"/>
</dbReference>
<feature type="compositionally biased region" description="Basic residues" evidence="2">
    <location>
        <begin position="768"/>
        <end position="787"/>
    </location>
</feature>
<name>A0A1A9ZD80_GLOPL</name>
<feature type="region of interest" description="Disordered" evidence="2">
    <location>
        <begin position="1949"/>
        <end position="2055"/>
    </location>
</feature>
<dbReference type="InterPro" id="IPR022110">
    <property type="entry name" value="CASC1_C"/>
</dbReference>
<comment type="similarity">
    <text evidence="1">Belongs to the DNAI7 family.</text>
</comment>
<feature type="compositionally biased region" description="Basic and acidic residues" evidence="2">
    <location>
        <begin position="827"/>
        <end position="863"/>
    </location>
</feature>
<dbReference type="PANTHER" id="PTHR20929:SF11">
    <property type="entry name" value="DYNEIN AXONEMAL INTERMEDIATE CHAIN 7"/>
    <property type="match status" value="1"/>
</dbReference>
<feature type="domain" description="IC97/Casc1 N-terminal" evidence="4">
    <location>
        <begin position="1195"/>
        <end position="1370"/>
    </location>
</feature>
<reference evidence="6" key="1">
    <citation type="submission" date="2014-03" db="EMBL/GenBank/DDBJ databases">
        <authorList>
            <person name="Aksoy S."/>
            <person name="Warren W."/>
            <person name="Wilson R.K."/>
        </authorList>
    </citation>
    <scope>NUCLEOTIDE SEQUENCE [LARGE SCALE GENOMIC DNA]</scope>
    <source>
        <strain evidence="6">IAEA</strain>
    </source>
</reference>
<sequence length="2394" mass="279254">MAKTRKRTTKKGQDKKGKKFQTLSLPLFPLRSYKIIKLEEVNAHDARLIQILLESKSCLDFIYEAAIKVEKENDKQMQKENWNTYVNCDLYPRPDQPPEVRAYKTRLKMLESENIEGTFNWVFSVDERSILTQRCAQELTRRTLSKTITQLGWQYNEMVRDYFEILRRTATFLRDNSATAKVKPEILTDIVALKNAISKEIYETFNSLTYRILSMGDASMKSLGPVTEEYFFSGDNFRIHIWTLKNVPIRFTHLDEPRMVANLHNLDILLHIPYSMLRPNLCVQAVHIKVDTLSEQAKSFILEIPLHSKDFNTRSQVLTESLMRDHEMQNKIQENVRTEIMKAYSKQEEVIGKALQRLKKMKKTQKKKANSKILELEAMIMSPKPHHLEADEYPDVYAEFLEAEQTKFEDFLNIAYDPATLNLDSDEINLRRFVIVGGAYQLNFVQKPLNVKIGNIGMTWQCAERKLIIEKDVRIEEPSPSGVNSVVGTVNCLNCDEFPSPIDIVKISVDPTHPLFVLVFRVPQYLCYWGEPIACHYEEIQEIVNIENLEDEKSIEEFIKPTDISHAQPTLRNKLEVEKLDKLNETLLKAHRINLHYSPPNYFEYRNISSTSLPNLPAVAKILDYHMDSPLTAEQLHLIEELCLPQMLSSYKFPKEIQEEATKKAKGKRFLPSQGIKEQQPPPPGFNFNESQNNPERVFMVFGQTKDFEVTKQLQPFHNVLPTVPRTFYQLVKTLTLIKKFFQNTSNQIFLLPSFNQNMDLEKRQKKRRARSVASLKKTHEKSKQKSKSFIFPKADSLTKLKGVSSVLMKKTNVKRRSSLKRRPGRSSKEVNTSRRTSIEHRPILKQESRRPSKENHVPVKRESWHSSVESDFSPKMNVETIIKSVKRRSIPLIKSSASSRRTSTSKRAEEPVTHDYLPGEILHKPKDTKIIQYSHWTTKHIKYSRFIREEQIFMIETDRLGIFGFACKRYEHFPFKYWAMQPSEADPANEVVFTLDTQHVRCVLIITGQGIRGYVSEPIGINKRNNNPKIYLIIKDPIKDIAVLRKLFEEKNLNIFANGDASFYVDNGYHSVKHLATENHTHYCMALHSTQMKFNSSQWNRSAERRDIILQFDSYERPSDNSLEVRVTPEGVTFVEITERCPFTLEANDVLTYNQTWRNFEVRETSIFRMLVINVMVSISRGTVNIFIEDAVNIEKEVDKRFQEEKWNAYVNCDPYPQPDIPPEVRAYREKLKDLENVNIQETINWLLSANEYSICTQCCEYDFTRRALLKTKPQLGLLYDKMVADYLEILRRLDTFLRDNKSTTKVKTDILVDIIELRRIINTEIYESFNSLTYRILSSGEAYTKSLDGISEEYCFSGDKFRIHIWALKNVPIRFMHLPLLHEYEMQLELQQRVRSEIMESYRKHQEIVKSSAIRLRKLTRMPQATSQRQPRQHARRNKNREELKRLINAPKPQRLGDDEYPEIFEEFLKVEEMQYEKFVEVVYDPANLNLSYDEINLRKYVILNGVYQLNFVRKPLNVNIGNIDMIWHSEDRKLIIEKELRIHEPTSVDSKSSVKRISCLNCEASISPIDVVKQSIDPEHPWFVLIFHIPDFLCYWSEPIACHYEEVQETVKNGKIENRKRERDLTKLINTGRTISNLQSRIELEGDKLDDVLTGTHSQSHFQSKYSMLHKFSSSSLQSRAGDLKIRDFLLDAPLTKEQLDLIKTFCVPEILSSYKFPREVELEKEEIEKAKGKDRKFSFGQPTVEKQKPGFGLDIFQNHPERIHTIFAKTTPFHIIGRLETFQSTLPSLPKTFYQLVKTLILIKRIYQSNARRILNLNPFVSDMDLNRFKKKIKKKLLKNIQKQIQKRHIQFPEPSKQIFQKYAQKSRFSQRKSMNEGTKEARFSSKSFGTPLQVKKTGRTLAKRELKFSIKNSESPSVANIVNRTSVERTSKLPSKNFDTPLLTNITTRTSARRESRLSSKNVKAPLLANTLGRRTVKREATPSSKELEISRRSRENDRRSKKRKRTLSPKNLDKSEKKRKGHRISKKRKPAVSSKHFILPKMKDDSRLSANRASIPSSKELYVPAPVNISTIAKSMKLKSKGFDRPRKTTSDDITSVKREPRLISKEHEIPQKEDVNKRTPLKRESRLPSNKFDVPIHTGESRIVKTVKQESTVPARTTLSLREAGEKDRINGDSVSMEMLDGLKDTEIITYSHWTTKHIKHSRFIKKEQIFVVETDRLDPIKDIAVLRKLFEEKNLNIFANDDASFYIDNGYHSVKHLATENHTHYCMALHSTHIKFNFNEWNRFAERRNIILQFSNYKWPSSNNLKVRVTPEGVTFVEVSEECPFTLKANTMLRYTLTWRNFELYSDLHRAICSVFPDAISLRCKDSKLIGALLSLLHEIRPLSFS</sequence>
<dbReference type="Pfam" id="PF15927">
    <property type="entry name" value="Casc1_N"/>
    <property type="match status" value="1"/>
</dbReference>
<evidence type="ECO:0000313" key="5">
    <source>
        <dbReference type="EnsemblMetazoa" id="GPAI011118-PA"/>
    </source>
</evidence>